<keyword evidence="1" id="KW-0547">Nucleotide-binding</keyword>
<evidence type="ECO:0000256" key="1">
    <source>
        <dbReference type="ARBA" id="ARBA00022741"/>
    </source>
</evidence>
<feature type="domain" description="UvrD-like helicase ATP-binding" evidence="5">
    <location>
        <begin position="141"/>
        <end position="200"/>
    </location>
</feature>
<comment type="caution">
    <text evidence="6">The sequence shown here is derived from an EMBL/GenBank/DDBJ whole genome shotgun (WGS) entry which is preliminary data.</text>
</comment>
<dbReference type="InterPro" id="IPR000212">
    <property type="entry name" value="DNA_helicase_UvrD/REP"/>
</dbReference>
<sequence length="560" mass="63096">MGEQLLDRCVDDGELQKAIGEMLGDAIRSWHGEQPESAPAHNRKEARAQAARRSKLVAFYIFKTLVSWLASKHDEARLQQPPAQFDDITYYPAKIGHKEKLPHCRSSEPGDWYLKQAYRAWRMMLDGQLPLVHDAYVKWAQLRGMELSEFSAILLDEAQDCTDCQLDAFVLQPSHADIFVVGDMAQALYSWRHAKPAQLASLFEPQSYGRWYYTLHGQLKNTGTHPREVKCTKLRRTFRFGPDICRVANCVLYVKQHSEQSLVGKRLWTPYRVQADPAKGGRVVDEDGELTAGPKTLLGRTNLELALAGWRELARDPSVKIAILGDGEAAGGKRFKTVFGELEECLNLYHGEKVRASSRFAEFESWDDFKQQVNQRELNQYHMHIHLVGAYGEPKEAPKLVAMIRKFDECVLRAGHTASSADVLLSTVCQAKGLEWPRVQVLDDCIPIDVLHVIGDADLGDGKGPCARVLFQPDYECGDPSKKARLDWKGDELNSWFVAVTRAQEELQLPPKFWALVKMAEAGAPVTDGQLLAWDRLINPSPARVEEAEQLLEGLLEVVI</sequence>
<evidence type="ECO:0000313" key="6">
    <source>
        <dbReference type="EMBL" id="KOO21029.1"/>
    </source>
</evidence>
<dbReference type="AlphaFoldDB" id="A0A0M0J3A4"/>
<dbReference type="PANTHER" id="PTHR11070:SF30">
    <property type="entry name" value="F-BOX DNA HELICASE 1"/>
    <property type="match status" value="1"/>
</dbReference>
<keyword evidence="2" id="KW-0378">Hydrolase</keyword>
<evidence type="ECO:0000313" key="7">
    <source>
        <dbReference type="Proteomes" id="UP000037460"/>
    </source>
</evidence>
<keyword evidence="7" id="KW-1185">Reference proteome</keyword>
<keyword evidence="3" id="KW-0347">Helicase</keyword>
<keyword evidence="4" id="KW-0067">ATP-binding</keyword>
<evidence type="ECO:0000259" key="5">
    <source>
        <dbReference type="Pfam" id="PF00580"/>
    </source>
</evidence>
<evidence type="ECO:0000256" key="4">
    <source>
        <dbReference type="ARBA" id="ARBA00022840"/>
    </source>
</evidence>
<dbReference type="SUPFAM" id="SSF52540">
    <property type="entry name" value="P-loop containing nucleoside triphosphate hydrolases"/>
    <property type="match status" value="1"/>
</dbReference>
<evidence type="ECO:0000256" key="2">
    <source>
        <dbReference type="ARBA" id="ARBA00022801"/>
    </source>
</evidence>
<dbReference type="Proteomes" id="UP000037460">
    <property type="component" value="Unassembled WGS sequence"/>
</dbReference>
<name>A0A0M0J3A4_9EUKA</name>
<gene>
    <name evidence="6" type="ORF">Ctob_001666</name>
</gene>
<dbReference type="GO" id="GO:0031297">
    <property type="term" value="P:replication fork processing"/>
    <property type="evidence" value="ECO:0007669"/>
    <property type="project" value="TreeGrafter"/>
</dbReference>
<dbReference type="EMBL" id="JWZX01003394">
    <property type="protein sequence ID" value="KOO21029.1"/>
    <property type="molecule type" value="Genomic_DNA"/>
</dbReference>
<proteinExistence type="predicted"/>
<dbReference type="PANTHER" id="PTHR11070">
    <property type="entry name" value="UVRD / RECB / PCRA DNA HELICASE FAMILY MEMBER"/>
    <property type="match status" value="1"/>
</dbReference>
<protein>
    <submittedName>
        <fullName evidence="6">F-box only protein 18</fullName>
    </submittedName>
</protein>
<dbReference type="GO" id="GO:0005524">
    <property type="term" value="F:ATP binding"/>
    <property type="evidence" value="ECO:0007669"/>
    <property type="project" value="UniProtKB-KW"/>
</dbReference>
<dbReference type="GO" id="GO:0016787">
    <property type="term" value="F:hydrolase activity"/>
    <property type="evidence" value="ECO:0007669"/>
    <property type="project" value="UniProtKB-KW"/>
</dbReference>
<dbReference type="OrthoDB" id="1470711at2759"/>
<dbReference type="GO" id="GO:0005634">
    <property type="term" value="C:nucleus"/>
    <property type="evidence" value="ECO:0007669"/>
    <property type="project" value="TreeGrafter"/>
</dbReference>
<dbReference type="Gene3D" id="3.40.50.300">
    <property type="entry name" value="P-loop containing nucleotide triphosphate hydrolases"/>
    <property type="match status" value="2"/>
</dbReference>
<dbReference type="InterPro" id="IPR014016">
    <property type="entry name" value="UvrD-like_ATP-bd"/>
</dbReference>
<organism evidence="6 7">
    <name type="scientific">Chrysochromulina tobinii</name>
    <dbReference type="NCBI Taxonomy" id="1460289"/>
    <lineage>
        <taxon>Eukaryota</taxon>
        <taxon>Haptista</taxon>
        <taxon>Haptophyta</taxon>
        <taxon>Prymnesiophyceae</taxon>
        <taxon>Prymnesiales</taxon>
        <taxon>Chrysochromulinaceae</taxon>
        <taxon>Chrysochromulina</taxon>
    </lineage>
</organism>
<dbReference type="GO" id="GO:0000724">
    <property type="term" value="P:double-strand break repair via homologous recombination"/>
    <property type="evidence" value="ECO:0007669"/>
    <property type="project" value="TreeGrafter"/>
</dbReference>
<evidence type="ECO:0000256" key="3">
    <source>
        <dbReference type="ARBA" id="ARBA00022806"/>
    </source>
</evidence>
<reference evidence="7" key="1">
    <citation type="journal article" date="2015" name="PLoS Genet.">
        <title>Genome Sequence and Transcriptome Analyses of Chrysochromulina tobin: Metabolic Tools for Enhanced Algal Fitness in the Prominent Order Prymnesiales (Haptophyceae).</title>
        <authorList>
            <person name="Hovde B.T."/>
            <person name="Deodato C.R."/>
            <person name="Hunsperger H.M."/>
            <person name="Ryken S.A."/>
            <person name="Yost W."/>
            <person name="Jha R.K."/>
            <person name="Patterson J."/>
            <person name="Monnat R.J. Jr."/>
            <person name="Barlow S.B."/>
            <person name="Starkenburg S.R."/>
            <person name="Cattolico R.A."/>
        </authorList>
    </citation>
    <scope>NUCLEOTIDE SEQUENCE</scope>
    <source>
        <strain evidence="7">CCMP291</strain>
    </source>
</reference>
<accession>A0A0M0J3A4</accession>
<dbReference type="InterPro" id="IPR027417">
    <property type="entry name" value="P-loop_NTPase"/>
</dbReference>
<dbReference type="Pfam" id="PF00580">
    <property type="entry name" value="UvrD-helicase"/>
    <property type="match status" value="1"/>
</dbReference>
<dbReference type="GO" id="GO:0003677">
    <property type="term" value="F:DNA binding"/>
    <property type="evidence" value="ECO:0007669"/>
    <property type="project" value="InterPro"/>
</dbReference>
<dbReference type="GO" id="GO:0043138">
    <property type="term" value="F:3'-5' DNA helicase activity"/>
    <property type="evidence" value="ECO:0007669"/>
    <property type="project" value="TreeGrafter"/>
</dbReference>